<evidence type="ECO:0000313" key="3">
    <source>
        <dbReference type="EMBL" id="CAD1834607.1"/>
    </source>
</evidence>
<organism evidence="3">
    <name type="scientific">Ananas comosus var. bracteatus</name>
    <name type="common">red pineapple</name>
    <dbReference type="NCBI Taxonomy" id="296719"/>
    <lineage>
        <taxon>Eukaryota</taxon>
        <taxon>Viridiplantae</taxon>
        <taxon>Streptophyta</taxon>
        <taxon>Embryophyta</taxon>
        <taxon>Tracheophyta</taxon>
        <taxon>Spermatophyta</taxon>
        <taxon>Magnoliopsida</taxon>
        <taxon>Liliopsida</taxon>
        <taxon>Poales</taxon>
        <taxon>Bromeliaceae</taxon>
        <taxon>Bromelioideae</taxon>
        <taxon>Ananas</taxon>
    </lineage>
</organism>
<evidence type="ECO:0000259" key="2">
    <source>
        <dbReference type="Pfam" id="PF14244"/>
    </source>
</evidence>
<dbReference type="PANTHER" id="PTHR37610">
    <property type="entry name" value="CCHC-TYPE DOMAIN-CONTAINING PROTEIN"/>
    <property type="match status" value="1"/>
</dbReference>
<name>A0A6V7PUX5_ANACO</name>
<feature type="region of interest" description="Disordered" evidence="1">
    <location>
        <begin position="1"/>
        <end position="26"/>
    </location>
</feature>
<feature type="domain" description="Retrotransposon Copia-like N-terminal" evidence="2">
    <location>
        <begin position="24"/>
        <end position="68"/>
    </location>
</feature>
<gene>
    <name evidence="3" type="ORF">CB5_LOCUS17818</name>
</gene>
<reference evidence="3" key="1">
    <citation type="submission" date="2020-07" db="EMBL/GenBank/DDBJ databases">
        <authorList>
            <person name="Lin J."/>
        </authorList>
    </citation>
    <scope>NUCLEOTIDE SEQUENCE</scope>
</reference>
<sequence>MSENKSENETPETSIDDSDPLVLHHSDHPGMMLVSKPLEGYNYGQWSRAMRISLSAKNKIGFVDGSIKVHALVLQQERQADVAAKRETSVGHHAMQYSSLPQANRPPVLSESGTPKRLLKCRYCDREGHLIDHCFYLHGFPVGHKLHGKNVKPKGKRHVAHNTQNNDVESLKVPTTATATFTTEEYNQLMALLRKGNGNEQSFANVTGRGYEEEDWPGQAI</sequence>
<protein>
    <recommendedName>
        <fullName evidence="2">Retrotransposon Copia-like N-terminal domain-containing protein</fullName>
    </recommendedName>
</protein>
<proteinExistence type="predicted"/>
<dbReference type="PANTHER" id="PTHR37610:SF40">
    <property type="entry name" value="OS01G0909600 PROTEIN"/>
    <property type="match status" value="1"/>
</dbReference>
<evidence type="ECO:0000256" key="1">
    <source>
        <dbReference type="SAM" id="MobiDB-lite"/>
    </source>
</evidence>
<dbReference type="EMBL" id="LR862152">
    <property type="protein sequence ID" value="CAD1834607.1"/>
    <property type="molecule type" value="Genomic_DNA"/>
</dbReference>
<dbReference type="Pfam" id="PF14244">
    <property type="entry name" value="Retrotran_gag_3"/>
    <property type="match status" value="1"/>
</dbReference>
<accession>A0A6V7PUX5</accession>
<dbReference type="InterPro" id="IPR029472">
    <property type="entry name" value="Copia-like_N"/>
</dbReference>
<dbReference type="AlphaFoldDB" id="A0A6V7PUX5"/>